<gene>
    <name evidence="2" type="ORF">E3O06_14010</name>
</gene>
<dbReference type="RefSeq" id="WP_134504004.1">
    <property type="nucleotide sequence ID" value="NZ_SOEY01000029.1"/>
</dbReference>
<dbReference type="AlphaFoldDB" id="A0A4R8USJ9"/>
<evidence type="ECO:0008006" key="4">
    <source>
        <dbReference type="Google" id="ProtNLM"/>
    </source>
</evidence>
<sequence>MTNQTPQPVSRLERVLAYMVASVVGLSILAFLAVIIATAMGVGDNDGFSRGIWPPIFILPLYGLPIGFVLIVGLMISVGVRRSREARRDRE</sequence>
<proteinExistence type="predicted"/>
<dbReference type="EMBL" id="SOEY01000029">
    <property type="protein sequence ID" value="TFB70573.1"/>
    <property type="molecule type" value="Genomic_DNA"/>
</dbReference>
<name>A0A4R8USJ9_9MICO</name>
<feature type="transmembrane region" description="Helical" evidence="1">
    <location>
        <begin position="52"/>
        <end position="80"/>
    </location>
</feature>
<dbReference type="Proteomes" id="UP000298173">
    <property type="component" value="Unassembled WGS sequence"/>
</dbReference>
<keyword evidence="3" id="KW-1185">Reference proteome</keyword>
<dbReference type="OrthoDB" id="4990996at2"/>
<evidence type="ECO:0000313" key="2">
    <source>
        <dbReference type="EMBL" id="TFB70573.1"/>
    </source>
</evidence>
<protein>
    <recommendedName>
        <fullName evidence="4">Multidrug ABC transporter ATPase</fullName>
    </recommendedName>
</protein>
<feature type="transmembrane region" description="Helical" evidence="1">
    <location>
        <begin position="15"/>
        <end position="40"/>
    </location>
</feature>
<keyword evidence="1" id="KW-0812">Transmembrane</keyword>
<reference evidence="2 3" key="1">
    <citation type="submission" date="2019-03" db="EMBL/GenBank/DDBJ databases">
        <title>Genomics of glacier-inhabiting Cryobacterium strains.</title>
        <authorList>
            <person name="Liu Q."/>
            <person name="Xin Y.-H."/>
        </authorList>
    </citation>
    <scope>NUCLEOTIDE SEQUENCE [LARGE SCALE GENOMIC DNA]</scope>
    <source>
        <strain evidence="2 3">HLT2-23</strain>
    </source>
</reference>
<organism evidence="2 3">
    <name type="scientific">Cryobacterium glaciale</name>
    <dbReference type="NCBI Taxonomy" id="1259145"/>
    <lineage>
        <taxon>Bacteria</taxon>
        <taxon>Bacillati</taxon>
        <taxon>Actinomycetota</taxon>
        <taxon>Actinomycetes</taxon>
        <taxon>Micrococcales</taxon>
        <taxon>Microbacteriaceae</taxon>
        <taxon>Cryobacterium</taxon>
    </lineage>
</organism>
<evidence type="ECO:0000313" key="3">
    <source>
        <dbReference type="Proteomes" id="UP000298173"/>
    </source>
</evidence>
<comment type="caution">
    <text evidence="2">The sequence shown here is derived from an EMBL/GenBank/DDBJ whole genome shotgun (WGS) entry which is preliminary data.</text>
</comment>
<keyword evidence="1" id="KW-0472">Membrane</keyword>
<accession>A0A4R8USJ9</accession>
<evidence type="ECO:0000256" key="1">
    <source>
        <dbReference type="SAM" id="Phobius"/>
    </source>
</evidence>
<keyword evidence="1" id="KW-1133">Transmembrane helix</keyword>